<accession>A0ABU9HPM8</accession>
<dbReference type="InterPro" id="IPR040475">
    <property type="entry name" value="SGBP_B_XBD"/>
</dbReference>
<dbReference type="InterPro" id="IPR013783">
    <property type="entry name" value="Ig-like_fold"/>
</dbReference>
<dbReference type="InterPro" id="IPR014756">
    <property type="entry name" value="Ig_E-set"/>
</dbReference>
<evidence type="ECO:0000313" key="4">
    <source>
        <dbReference type="Proteomes" id="UP001398556"/>
    </source>
</evidence>
<dbReference type="RefSeq" id="WP_341701306.1">
    <property type="nucleotide sequence ID" value="NZ_JBBYHU010000032.1"/>
</dbReference>
<feature type="domain" description="Surface glycan-binding protein B xyloglucan binding" evidence="2">
    <location>
        <begin position="309"/>
        <end position="436"/>
    </location>
</feature>
<proteinExistence type="predicted"/>
<feature type="chain" id="PRO_5046592009" evidence="1">
    <location>
        <begin position="22"/>
        <end position="441"/>
    </location>
</feature>
<dbReference type="Proteomes" id="UP001398556">
    <property type="component" value="Unassembled WGS sequence"/>
</dbReference>
<gene>
    <name evidence="3" type="ORF">AAEO59_13645</name>
</gene>
<evidence type="ECO:0000259" key="2">
    <source>
        <dbReference type="Pfam" id="PF18329"/>
    </source>
</evidence>
<keyword evidence="1" id="KW-0732">Signal</keyword>
<dbReference type="Pfam" id="PF18329">
    <property type="entry name" value="SGBP_B_XBD"/>
    <property type="match status" value="1"/>
</dbReference>
<evidence type="ECO:0000313" key="3">
    <source>
        <dbReference type="EMBL" id="MEL1242100.1"/>
    </source>
</evidence>
<dbReference type="PROSITE" id="PS51257">
    <property type="entry name" value="PROKAR_LIPOPROTEIN"/>
    <property type="match status" value="1"/>
</dbReference>
<sequence>MKIIDKKLFFLLLMLFPLFFASCEKDNENESVIINSVWSNTNGVESTQINSCFTTQWIRLEGSGFDGLKEIYCNNVKATFSPILNTSKYITFQVPSGVPIEREITDEAIKNTIRIVTTHGEYTYRDFKFKDKNKMPGINSVSYTLPKPGEKIYLDGLYLDATTEIYFPGPSGEVAATDYTIVNDKRIEVTVPAGVGSVSGAIRIVADGDIYYSPSYMFYTQGIFLKTFLETDVMVPSSTGVYTYANAKVYSDPVQIAALTGLTNNPDNIIAIPEVAKNIATTTSTSISSNFFKFYAYKGINKIIANSNGAITTASKLENLAIQFDLYMKTPWNSGVIAFKMNKNNSGKNAQYIYNVAPWTTTTPYTFTNGWRTITIKFSDFPSLALGTLGSYITTTTTGNFEAMIAFANVDMNADGHTPQALTNFQMYVANVRIVPTTTPN</sequence>
<name>A0ABU9HPM8_9FLAO</name>
<keyword evidence="4" id="KW-1185">Reference proteome</keyword>
<comment type="caution">
    <text evidence="3">The sequence shown here is derived from an EMBL/GenBank/DDBJ whole genome shotgun (WGS) entry which is preliminary data.</text>
</comment>
<dbReference type="EMBL" id="JBBYHU010000032">
    <property type="protein sequence ID" value="MEL1242100.1"/>
    <property type="molecule type" value="Genomic_DNA"/>
</dbReference>
<evidence type="ECO:0000256" key="1">
    <source>
        <dbReference type="SAM" id="SignalP"/>
    </source>
</evidence>
<feature type="signal peptide" evidence="1">
    <location>
        <begin position="1"/>
        <end position="21"/>
    </location>
</feature>
<organism evidence="3 4">
    <name type="scientific">Flavobacterium flavipallidum</name>
    <dbReference type="NCBI Taxonomy" id="3139140"/>
    <lineage>
        <taxon>Bacteria</taxon>
        <taxon>Pseudomonadati</taxon>
        <taxon>Bacteroidota</taxon>
        <taxon>Flavobacteriia</taxon>
        <taxon>Flavobacteriales</taxon>
        <taxon>Flavobacteriaceae</taxon>
        <taxon>Flavobacterium</taxon>
    </lineage>
</organism>
<protein>
    <submittedName>
        <fullName evidence="3">Glycan-binding surface protein</fullName>
    </submittedName>
</protein>
<dbReference type="Gene3D" id="2.60.40.10">
    <property type="entry name" value="Immunoglobulins"/>
    <property type="match status" value="2"/>
</dbReference>
<dbReference type="SUPFAM" id="SSF81296">
    <property type="entry name" value="E set domains"/>
    <property type="match status" value="1"/>
</dbReference>
<reference evidence="3 4" key="1">
    <citation type="submission" date="2024-04" db="EMBL/GenBank/DDBJ databases">
        <title>Flavobacterium sp. DGU99 16S ribosomal RNA gene Genome sequencing and assembly.</title>
        <authorList>
            <person name="Park S."/>
        </authorList>
    </citation>
    <scope>NUCLEOTIDE SEQUENCE [LARGE SCALE GENOMIC DNA]</scope>
    <source>
        <strain evidence="3 4">DGU99</strain>
    </source>
</reference>